<dbReference type="AlphaFoldDB" id="A0A919RLN6"/>
<reference evidence="1" key="1">
    <citation type="submission" date="2021-01" db="EMBL/GenBank/DDBJ databases">
        <title>Whole genome shotgun sequence of Sinosporangium siamense NBRC 109515.</title>
        <authorList>
            <person name="Komaki H."/>
            <person name="Tamura T."/>
        </authorList>
    </citation>
    <scope>NUCLEOTIDE SEQUENCE</scope>
    <source>
        <strain evidence="1">NBRC 109515</strain>
    </source>
</reference>
<evidence type="ECO:0000313" key="2">
    <source>
        <dbReference type="Proteomes" id="UP000606172"/>
    </source>
</evidence>
<dbReference type="EMBL" id="BOOW01000028">
    <property type="protein sequence ID" value="GII94239.1"/>
    <property type="molecule type" value="Genomic_DNA"/>
</dbReference>
<organism evidence="1 2">
    <name type="scientific">Sinosporangium siamense</name>
    <dbReference type="NCBI Taxonomy" id="1367973"/>
    <lineage>
        <taxon>Bacteria</taxon>
        <taxon>Bacillati</taxon>
        <taxon>Actinomycetota</taxon>
        <taxon>Actinomycetes</taxon>
        <taxon>Streptosporangiales</taxon>
        <taxon>Streptosporangiaceae</taxon>
        <taxon>Sinosporangium</taxon>
    </lineage>
</organism>
<proteinExistence type="predicted"/>
<gene>
    <name evidence="1" type="ORF">Ssi02_44700</name>
</gene>
<comment type="caution">
    <text evidence="1">The sequence shown here is derived from an EMBL/GenBank/DDBJ whole genome shotgun (WGS) entry which is preliminary data.</text>
</comment>
<name>A0A919RLN6_9ACTN</name>
<evidence type="ECO:0000313" key="1">
    <source>
        <dbReference type="EMBL" id="GII94239.1"/>
    </source>
</evidence>
<keyword evidence="2" id="KW-1185">Reference proteome</keyword>
<protein>
    <submittedName>
        <fullName evidence="1">Uncharacterized protein</fullName>
    </submittedName>
</protein>
<dbReference type="Proteomes" id="UP000606172">
    <property type="component" value="Unassembled WGS sequence"/>
</dbReference>
<accession>A0A919RLN6</accession>
<sequence>MSVKRMVLPDAAGAEAMGRVGEVGMAGVRIAALPPALDEIDLGGQAGGVREVRRQEVLPRGVGDAAGPSARCARDGGCRVLAPYRRRRVVRARCDWAGRMPVRRTGFG</sequence>